<keyword evidence="1" id="KW-0812">Transmembrane</keyword>
<gene>
    <name evidence="2" type="ORF">K7G82_27245</name>
</gene>
<dbReference type="Pfam" id="PF12412">
    <property type="entry name" value="DUF3667"/>
    <property type="match status" value="1"/>
</dbReference>
<evidence type="ECO:0000313" key="3">
    <source>
        <dbReference type="Proteomes" id="UP000706039"/>
    </source>
</evidence>
<feature type="transmembrane region" description="Helical" evidence="1">
    <location>
        <begin position="325"/>
        <end position="351"/>
    </location>
</feature>
<feature type="transmembrane region" description="Helical" evidence="1">
    <location>
        <begin position="296"/>
        <end position="313"/>
    </location>
</feature>
<reference evidence="2 3" key="1">
    <citation type="submission" date="2021-08" db="EMBL/GenBank/DDBJ databases">
        <authorList>
            <person name="Tuo L."/>
        </authorList>
    </citation>
    <scope>NUCLEOTIDE SEQUENCE [LARGE SCALE GENOMIC DNA]</scope>
    <source>
        <strain evidence="2 3">JCM 31229</strain>
    </source>
</reference>
<dbReference type="Proteomes" id="UP000706039">
    <property type="component" value="Unassembled WGS sequence"/>
</dbReference>
<accession>A0ABS7PXE5</accession>
<keyword evidence="1" id="KW-0472">Membrane</keyword>
<feature type="transmembrane region" description="Helical" evidence="1">
    <location>
        <begin position="106"/>
        <end position="127"/>
    </location>
</feature>
<sequence length="353" mass="38565">MSGGIEAAGDAVSAGLVAHAVEPATGGHDGDASHGICLNCGTALAGPYCHACGQAGHIHRSLAAIWHDLAHGVLHFEGKIWRTLPMLAFRPGELTRRYVHGERARFVSPLALFLFSVFLMFAVINLFGGHLETPDLNVATTPQLQAQAANQIEIQRKGVENTERKIAEARAAGRDTTALQENLATRREMLKTVEAASRGKPPSFANIRTGWPKLDKGIAKANANPNLALYKIQSNAYKFSWALIPISVPFVWLMFLWHFRRRVYDHAIFVTYSLAFMSLLTILLTMLWVAGLNSDVISVAALVIPPVHIYFQLKGAYEIGRFGALVRTFLLLIFASIALVLFLLFLLGLGISG</sequence>
<evidence type="ECO:0000256" key="1">
    <source>
        <dbReference type="SAM" id="Phobius"/>
    </source>
</evidence>
<proteinExistence type="predicted"/>
<protein>
    <submittedName>
        <fullName evidence="2">DUF3667 domain-containing protein</fullName>
    </submittedName>
</protein>
<feature type="transmembrane region" description="Helical" evidence="1">
    <location>
        <begin position="239"/>
        <end position="257"/>
    </location>
</feature>
<name>A0ABS7PXE5_9SPHN</name>
<keyword evidence="3" id="KW-1185">Reference proteome</keyword>
<keyword evidence="1" id="KW-1133">Transmembrane helix</keyword>
<dbReference type="EMBL" id="JAINVV010000014">
    <property type="protein sequence ID" value="MBY8826027.1"/>
    <property type="molecule type" value="Genomic_DNA"/>
</dbReference>
<dbReference type="InterPro" id="IPR022134">
    <property type="entry name" value="DUF3667"/>
</dbReference>
<comment type="caution">
    <text evidence="2">The sequence shown here is derived from an EMBL/GenBank/DDBJ whole genome shotgun (WGS) entry which is preliminary data.</text>
</comment>
<feature type="transmembrane region" description="Helical" evidence="1">
    <location>
        <begin position="269"/>
        <end position="290"/>
    </location>
</feature>
<organism evidence="2 3">
    <name type="scientific">Sphingomonas colocasiae</name>
    <dbReference type="NCBI Taxonomy" id="1848973"/>
    <lineage>
        <taxon>Bacteria</taxon>
        <taxon>Pseudomonadati</taxon>
        <taxon>Pseudomonadota</taxon>
        <taxon>Alphaproteobacteria</taxon>
        <taxon>Sphingomonadales</taxon>
        <taxon>Sphingomonadaceae</taxon>
        <taxon>Sphingomonas</taxon>
    </lineage>
</organism>
<evidence type="ECO:0000313" key="2">
    <source>
        <dbReference type="EMBL" id="MBY8826027.1"/>
    </source>
</evidence>